<gene>
    <name evidence="1" type="ORF">K0M31_009356</name>
</gene>
<reference evidence="1" key="1">
    <citation type="submission" date="2021-10" db="EMBL/GenBank/DDBJ databases">
        <title>Melipona bicolor Genome sequencing and assembly.</title>
        <authorList>
            <person name="Araujo N.S."/>
            <person name="Arias M.C."/>
        </authorList>
    </citation>
    <scope>NUCLEOTIDE SEQUENCE</scope>
    <source>
        <strain evidence="1">USP_2M_L1-L4_2017</strain>
        <tissue evidence="1">Whole body</tissue>
    </source>
</reference>
<organism evidence="1 2">
    <name type="scientific">Melipona bicolor</name>
    <dbReference type="NCBI Taxonomy" id="60889"/>
    <lineage>
        <taxon>Eukaryota</taxon>
        <taxon>Metazoa</taxon>
        <taxon>Ecdysozoa</taxon>
        <taxon>Arthropoda</taxon>
        <taxon>Hexapoda</taxon>
        <taxon>Insecta</taxon>
        <taxon>Pterygota</taxon>
        <taxon>Neoptera</taxon>
        <taxon>Endopterygota</taxon>
        <taxon>Hymenoptera</taxon>
        <taxon>Apocrita</taxon>
        <taxon>Aculeata</taxon>
        <taxon>Apoidea</taxon>
        <taxon>Anthophila</taxon>
        <taxon>Apidae</taxon>
        <taxon>Melipona</taxon>
    </lineage>
</organism>
<proteinExistence type="predicted"/>
<protein>
    <submittedName>
        <fullName evidence="1">Uncharacterized protein</fullName>
    </submittedName>
</protein>
<accession>A0AA40FPY0</accession>
<dbReference type="Proteomes" id="UP001177670">
    <property type="component" value="Unassembled WGS sequence"/>
</dbReference>
<evidence type="ECO:0000313" key="2">
    <source>
        <dbReference type="Proteomes" id="UP001177670"/>
    </source>
</evidence>
<keyword evidence="2" id="KW-1185">Reference proteome</keyword>
<sequence>MTRRVEFQLIEKEITRIDSLVSRGETELSWKSDGVLEYMVELGELVEGLWRRIKSAQMNVGKIKAALDAWTRTPLIARKDRRKDALLSFDERPEKVSRRYGEVERAAEQIHSLLEENKLLFQVGDGMEEPWQRYVAYVDGIVMESLRRAVGCSLGEWMLDVFCYDYC</sequence>
<evidence type="ECO:0000313" key="1">
    <source>
        <dbReference type="EMBL" id="KAK1122911.1"/>
    </source>
</evidence>
<name>A0AA40FPY0_9HYME</name>
<dbReference type="AlphaFoldDB" id="A0AA40FPY0"/>
<comment type="caution">
    <text evidence="1">The sequence shown here is derived from an EMBL/GenBank/DDBJ whole genome shotgun (WGS) entry which is preliminary data.</text>
</comment>
<dbReference type="EMBL" id="JAHYIQ010000022">
    <property type="protein sequence ID" value="KAK1122911.1"/>
    <property type="molecule type" value="Genomic_DNA"/>
</dbReference>